<dbReference type="GO" id="GO:0019706">
    <property type="term" value="F:protein-cysteine S-palmitoyltransferase activity"/>
    <property type="evidence" value="ECO:0007669"/>
    <property type="project" value="UniProtKB-EC"/>
</dbReference>
<dbReference type="Proteomes" id="UP000248349">
    <property type="component" value="Unassembled WGS sequence"/>
</dbReference>
<evidence type="ECO:0000256" key="2">
    <source>
        <dbReference type="ARBA" id="ARBA00022737"/>
    </source>
</evidence>
<dbReference type="PANTHER" id="PTHR24161:SF85">
    <property type="entry name" value="PALMITOYLTRANSFERASE HIP14"/>
    <property type="match status" value="1"/>
</dbReference>
<proteinExistence type="predicted"/>
<feature type="region of interest" description="Disordered" evidence="5">
    <location>
        <begin position="246"/>
        <end position="273"/>
    </location>
</feature>
<name>A0A318ZBV4_9EURO</name>
<dbReference type="Gene3D" id="1.25.40.20">
    <property type="entry name" value="Ankyrin repeat-containing domain"/>
    <property type="match status" value="2"/>
</dbReference>
<dbReference type="EC" id="2.3.1.225" evidence="1"/>
<dbReference type="InterPro" id="IPR036770">
    <property type="entry name" value="Ankyrin_rpt-contain_sf"/>
</dbReference>
<dbReference type="PROSITE" id="PS50297">
    <property type="entry name" value="ANK_REP_REGION"/>
    <property type="match status" value="3"/>
</dbReference>
<keyword evidence="3 4" id="KW-0040">ANK repeat</keyword>
<feature type="repeat" description="ANK" evidence="4">
    <location>
        <begin position="214"/>
        <end position="246"/>
    </location>
</feature>
<gene>
    <name evidence="6" type="ORF">BP01DRAFT_60428</name>
</gene>
<evidence type="ECO:0000256" key="1">
    <source>
        <dbReference type="ARBA" id="ARBA00012210"/>
    </source>
</evidence>
<dbReference type="RefSeq" id="XP_025430887.1">
    <property type="nucleotide sequence ID" value="XM_025579966.1"/>
</dbReference>
<dbReference type="SUPFAM" id="SSF48403">
    <property type="entry name" value="Ankyrin repeat"/>
    <property type="match status" value="1"/>
</dbReference>
<keyword evidence="2" id="KW-0677">Repeat</keyword>
<dbReference type="PROSITE" id="PS50088">
    <property type="entry name" value="ANK_REPEAT"/>
    <property type="match status" value="3"/>
</dbReference>
<dbReference type="AlphaFoldDB" id="A0A318ZBV4"/>
<dbReference type="GeneID" id="37081195"/>
<reference evidence="6 7" key="1">
    <citation type="submission" date="2016-12" db="EMBL/GenBank/DDBJ databases">
        <title>The genomes of Aspergillus section Nigri reveals drivers in fungal speciation.</title>
        <authorList>
            <consortium name="DOE Joint Genome Institute"/>
            <person name="Vesth T.C."/>
            <person name="Nybo J."/>
            <person name="Theobald S."/>
            <person name="Brandl J."/>
            <person name="Frisvad J.C."/>
            <person name="Nielsen K.F."/>
            <person name="Lyhne E.K."/>
            <person name="Kogle M.E."/>
            <person name="Kuo A."/>
            <person name="Riley R."/>
            <person name="Clum A."/>
            <person name="Nolan M."/>
            <person name="Lipzen A."/>
            <person name="Salamov A."/>
            <person name="Henrissat B."/>
            <person name="Wiebenga A."/>
            <person name="De Vries R.P."/>
            <person name="Grigoriev I.V."/>
            <person name="Mortensen U.H."/>
            <person name="Andersen M.R."/>
            <person name="Baker S.E."/>
        </authorList>
    </citation>
    <scope>NUCLEOTIDE SEQUENCE [LARGE SCALE GENOMIC DNA]</scope>
    <source>
        <strain evidence="6 7">JOP 1030-1</strain>
    </source>
</reference>
<dbReference type="OrthoDB" id="20872at2759"/>
<protein>
    <recommendedName>
        <fullName evidence="1">protein S-acyltransferase</fullName>
        <ecNumber evidence="1">2.3.1.225</ecNumber>
    </recommendedName>
</protein>
<evidence type="ECO:0000256" key="4">
    <source>
        <dbReference type="PROSITE-ProRule" id="PRU00023"/>
    </source>
</evidence>
<dbReference type="STRING" id="1450539.A0A318ZBV4"/>
<feature type="repeat" description="ANK" evidence="4">
    <location>
        <begin position="147"/>
        <end position="179"/>
    </location>
</feature>
<dbReference type="SMART" id="SM00248">
    <property type="entry name" value="ANK"/>
    <property type="match status" value="5"/>
</dbReference>
<feature type="repeat" description="ANK" evidence="4">
    <location>
        <begin position="77"/>
        <end position="109"/>
    </location>
</feature>
<evidence type="ECO:0000313" key="7">
    <source>
        <dbReference type="Proteomes" id="UP000248349"/>
    </source>
</evidence>
<accession>A0A318ZBV4</accession>
<organism evidence="6 7">
    <name type="scientific">Aspergillus saccharolyticus JOP 1030-1</name>
    <dbReference type="NCBI Taxonomy" id="1450539"/>
    <lineage>
        <taxon>Eukaryota</taxon>
        <taxon>Fungi</taxon>
        <taxon>Dikarya</taxon>
        <taxon>Ascomycota</taxon>
        <taxon>Pezizomycotina</taxon>
        <taxon>Eurotiomycetes</taxon>
        <taxon>Eurotiomycetidae</taxon>
        <taxon>Eurotiales</taxon>
        <taxon>Aspergillaceae</taxon>
        <taxon>Aspergillus</taxon>
        <taxon>Aspergillus subgen. Circumdati</taxon>
    </lineage>
</organism>
<dbReference type="InterPro" id="IPR002110">
    <property type="entry name" value="Ankyrin_rpt"/>
</dbReference>
<sequence>MVDENDNESVDLALRFFQDERKVSGIAQILVVAERVVDIHDFPADFLGIHYASYLGLTGIVRRLLMMSEDVDVIDSYRRTPLSWAAENGHEAVLRLLLGRGAGLYLEEDPDWTLVSSRRIPRHIQEVSVGSYTLLTTDASLNATDMLGRTPLSWDAKEGHTGVVRLLLAKGAKAHLTDTMGRKALLLAADHGHEAAIRALLEIGATELDSADLLGQTPLSRASKEGHDAVVQVLLSVGVTVHPADAMGRTPVLGGHGGTRSRGSGPAREGCCS</sequence>
<dbReference type="PANTHER" id="PTHR24161">
    <property type="entry name" value="ANK_REP_REGION DOMAIN-CONTAINING PROTEIN-RELATED"/>
    <property type="match status" value="1"/>
</dbReference>
<dbReference type="EMBL" id="KZ821234">
    <property type="protein sequence ID" value="PYH44905.1"/>
    <property type="molecule type" value="Genomic_DNA"/>
</dbReference>
<evidence type="ECO:0000256" key="3">
    <source>
        <dbReference type="ARBA" id="ARBA00023043"/>
    </source>
</evidence>
<dbReference type="Pfam" id="PF12796">
    <property type="entry name" value="Ank_2"/>
    <property type="match status" value="2"/>
</dbReference>
<keyword evidence="7" id="KW-1185">Reference proteome</keyword>
<evidence type="ECO:0000313" key="6">
    <source>
        <dbReference type="EMBL" id="PYH44905.1"/>
    </source>
</evidence>
<evidence type="ECO:0000256" key="5">
    <source>
        <dbReference type="SAM" id="MobiDB-lite"/>
    </source>
</evidence>
<dbReference type="Pfam" id="PF00023">
    <property type="entry name" value="Ank"/>
    <property type="match status" value="1"/>
</dbReference>